<evidence type="ECO:0000256" key="1">
    <source>
        <dbReference type="ARBA" id="ARBA00022801"/>
    </source>
</evidence>
<dbReference type="AlphaFoldDB" id="A0A537JUH5"/>
<dbReference type="Pfam" id="PF12697">
    <property type="entry name" value="Abhydrolase_6"/>
    <property type="match status" value="1"/>
</dbReference>
<dbReference type="SUPFAM" id="SSF53474">
    <property type="entry name" value="alpha/beta-Hydrolases"/>
    <property type="match status" value="1"/>
</dbReference>
<dbReference type="InterPro" id="IPR029058">
    <property type="entry name" value="AB_hydrolase_fold"/>
</dbReference>
<comment type="caution">
    <text evidence="3">The sequence shown here is derived from an EMBL/GenBank/DDBJ whole genome shotgun (WGS) entry which is preliminary data.</text>
</comment>
<dbReference type="InterPro" id="IPR050266">
    <property type="entry name" value="AB_hydrolase_sf"/>
</dbReference>
<dbReference type="PANTHER" id="PTHR43798">
    <property type="entry name" value="MONOACYLGLYCEROL LIPASE"/>
    <property type="match status" value="1"/>
</dbReference>
<dbReference type="PRINTS" id="PR00412">
    <property type="entry name" value="EPOXHYDRLASE"/>
</dbReference>
<accession>A0A537JUH5</accession>
<dbReference type="InterPro" id="IPR000073">
    <property type="entry name" value="AB_hydrolase_1"/>
</dbReference>
<feature type="domain" description="AB hydrolase-1" evidence="2">
    <location>
        <begin position="22"/>
        <end position="261"/>
    </location>
</feature>
<evidence type="ECO:0000313" key="4">
    <source>
        <dbReference type="Proteomes" id="UP000318509"/>
    </source>
</evidence>
<organism evidence="3 4">
    <name type="scientific">Candidatus Segetimicrobium genomatis</name>
    <dbReference type="NCBI Taxonomy" id="2569760"/>
    <lineage>
        <taxon>Bacteria</taxon>
        <taxon>Bacillati</taxon>
        <taxon>Candidatus Sysuimicrobiota</taxon>
        <taxon>Candidatus Sysuimicrobiia</taxon>
        <taxon>Candidatus Sysuimicrobiales</taxon>
        <taxon>Candidatus Segetimicrobiaceae</taxon>
        <taxon>Candidatus Segetimicrobium</taxon>
    </lineage>
</organism>
<proteinExistence type="predicted"/>
<dbReference type="Gene3D" id="3.40.50.1820">
    <property type="entry name" value="alpha/beta hydrolase"/>
    <property type="match status" value="1"/>
</dbReference>
<dbReference type="GO" id="GO:0016787">
    <property type="term" value="F:hydrolase activity"/>
    <property type="evidence" value="ECO:0007669"/>
    <property type="project" value="UniProtKB-KW"/>
</dbReference>
<evidence type="ECO:0000313" key="3">
    <source>
        <dbReference type="EMBL" id="TMI87183.1"/>
    </source>
</evidence>
<evidence type="ECO:0000259" key="2">
    <source>
        <dbReference type="Pfam" id="PF12697"/>
    </source>
</evidence>
<dbReference type="InterPro" id="IPR000639">
    <property type="entry name" value="Epox_hydrolase-like"/>
</dbReference>
<dbReference type="Proteomes" id="UP000318509">
    <property type="component" value="Unassembled WGS sequence"/>
</dbReference>
<dbReference type="GO" id="GO:0016020">
    <property type="term" value="C:membrane"/>
    <property type="evidence" value="ECO:0007669"/>
    <property type="project" value="TreeGrafter"/>
</dbReference>
<dbReference type="PANTHER" id="PTHR43798:SF31">
    <property type="entry name" value="AB HYDROLASE SUPERFAMILY PROTEIN YCLE"/>
    <property type="match status" value="1"/>
</dbReference>
<gene>
    <name evidence="3" type="ORF">E6H00_16325</name>
</gene>
<protein>
    <submittedName>
        <fullName evidence="3">Alpha/beta fold hydrolase</fullName>
    </submittedName>
</protein>
<reference evidence="3 4" key="1">
    <citation type="journal article" date="2019" name="Nat. Microbiol.">
        <title>Mediterranean grassland soil C-N compound turnover is dependent on rainfall and depth, and is mediated by genomically divergent microorganisms.</title>
        <authorList>
            <person name="Diamond S."/>
            <person name="Andeer P.F."/>
            <person name="Li Z."/>
            <person name="Crits-Christoph A."/>
            <person name="Burstein D."/>
            <person name="Anantharaman K."/>
            <person name="Lane K.R."/>
            <person name="Thomas B.C."/>
            <person name="Pan C."/>
            <person name="Northen T.R."/>
            <person name="Banfield J.F."/>
        </authorList>
    </citation>
    <scope>NUCLEOTIDE SEQUENCE [LARGE SCALE GENOMIC DNA]</scope>
    <source>
        <strain evidence="3">NP_3</strain>
    </source>
</reference>
<keyword evidence="1 3" id="KW-0378">Hydrolase</keyword>
<dbReference type="EMBL" id="VBAK01000165">
    <property type="protein sequence ID" value="TMI87183.1"/>
    <property type="molecule type" value="Genomic_DNA"/>
</dbReference>
<name>A0A537JUH5_9BACT</name>
<sequence length="292" mass="32070">MPSALINGVRLHYETYGQGVPLVFVHEFAGDQRSWDPQVRFFARRYQVITYNARGYPPSDVPADTGAYSQDHAVEDLRGLILHLRLAPAHVCGLSMGGYATLHLGLRYPELARSLAVAGCGYGSDDQAQFRRDAEELGRRIEEEGMAAFAASYARGPFRIPFMRKDPQGWQAFADALAQHSARGSAGTMRGVQGRRPSVYDLREALSTLAVPTLIVTGDEDGPCLAPGVFMKQQAPAAGLLILPRTGHTINLEEPEAFNRAVLDFLTLVESGRWQAREPEPPGRSALLPDRR</sequence>